<keyword evidence="11" id="KW-1185">Reference proteome</keyword>
<evidence type="ECO:0000313" key="11">
    <source>
        <dbReference type="Proteomes" id="UP001523234"/>
    </source>
</evidence>
<dbReference type="Pfam" id="PF01515">
    <property type="entry name" value="PTA_PTB"/>
    <property type="match status" value="1"/>
</dbReference>
<name>A0ABT0ZQC9_9LACO</name>
<comment type="similarity">
    <text evidence="3">Belongs to the phosphate acetyltransferase and butyryltransferase family.</text>
</comment>
<dbReference type="EMBL" id="JAMWYK010000003">
    <property type="protein sequence ID" value="MCO0832194.1"/>
    <property type="molecule type" value="Genomic_DNA"/>
</dbReference>
<protein>
    <recommendedName>
        <fullName evidence="5">Phosphate acetyltransferase</fullName>
        <ecNumber evidence="4">2.3.1.8</ecNumber>
    </recommendedName>
    <alternativeName>
        <fullName evidence="8">Phosphotransacetylase</fullName>
    </alternativeName>
</protein>
<dbReference type="RefSeq" id="WP_252443123.1">
    <property type="nucleotide sequence ID" value="NZ_JAMWYK010000003.1"/>
</dbReference>
<accession>A0ABT0ZQC9</accession>
<dbReference type="InterPro" id="IPR002505">
    <property type="entry name" value="PTA_PTB"/>
</dbReference>
<gene>
    <name evidence="10" type="primary">pta</name>
    <name evidence="10" type="ORF">NFX39_03710</name>
</gene>
<evidence type="ECO:0000256" key="2">
    <source>
        <dbReference type="ARBA" id="ARBA00004989"/>
    </source>
</evidence>
<evidence type="ECO:0000256" key="7">
    <source>
        <dbReference type="ARBA" id="ARBA00023315"/>
    </source>
</evidence>
<evidence type="ECO:0000256" key="3">
    <source>
        <dbReference type="ARBA" id="ARBA00005656"/>
    </source>
</evidence>
<dbReference type="EC" id="2.3.1.8" evidence="4"/>
<keyword evidence="7 10" id="KW-0012">Acyltransferase</keyword>
<comment type="pathway">
    <text evidence="2">Metabolic intermediate biosynthesis; acetyl-CoA biosynthesis; acetyl-CoA from acetate: step 2/2.</text>
</comment>
<organism evidence="10 11">
    <name type="scientific">Fructobacillus apis</name>
    <dbReference type="NCBI Taxonomy" id="2935017"/>
    <lineage>
        <taxon>Bacteria</taxon>
        <taxon>Bacillati</taxon>
        <taxon>Bacillota</taxon>
        <taxon>Bacilli</taxon>
        <taxon>Lactobacillales</taxon>
        <taxon>Lactobacillaceae</taxon>
        <taxon>Fructobacillus</taxon>
    </lineage>
</organism>
<evidence type="ECO:0000256" key="1">
    <source>
        <dbReference type="ARBA" id="ARBA00000705"/>
    </source>
</evidence>
<reference evidence="10 11" key="1">
    <citation type="submission" date="2022-06" db="EMBL/GenBank/DDBJ databases">
        <title>Fructobacillus taiwanensis sp. nov., isolated from the honeybee.</title>
        <authorList>
            <person name="Chen Y.-S."/>
            <person name="Wang L.-T."/>
            <person name="Lee Y.-S."/>
            <person name="Chang Y.-C."/>
            <person name="Wu H.-C."/>
            <person name="Liao C.-Y."/>
            <person name="Chen W.-H."/>
            <person name="Deng J.-N."/>
            <person name="Wang Y.-H."/>
        </authorList>
    </citation>
    <scope>NUCLEOTIDE SEQUENCE [LARGE SCALE GENOMIC DNA]</scope>
    <source>
        <strain evidence="10 11">W13</strain>
    </source>
</reference>
<dbReference type="InterPro" id="IPR012147">
    <property type="entry name" value="P_Ac_Bu_trans"/>
</dbReference>
<comment type="caution">
    <text evidence="10">The sequence shown here is derived from an EMBL/GenBank/DDBJ whole genome shotgun (WGS) entry which is preliminary data.</text>
</comment>
<keyword evidence="6 10" id="KW-0808">Transferase</keyword>
<dbReference type="InterPro" id="IPR042113">
    <property type="entry name" value="P_AcTrfase_dom1"/>
</dbReference>
<evidence type="ECO:0000313" key="10">
    <source>
        <dbReference type="EMBL" id="MCO0832194.1"/>
    </source>
</evidence>
<evidence type="ECO:0000256" key="4">
    <source>
        <dbReference type="ARBA" id="ARBA00012707"/>
    </source>
</evidence>
<sequence>MALFDELKNKVAGQDLHLVFPEGDDPRVLKAVVRLVEDQLIQATVLGDEKAIAETAAEVGVSTDALTVINPATVDEGKKAEMVAALVERRNGKTDEETAAKWLQNVNYFGTMMVQMGQADGMVSGAAHATGDTVRPALQLIKTEPGSKRISGAFFLQKGDQRYVFADCAINIELDAETMATVAIQSAKTAKAFGVDPKIAMLSFSTKGSAKGEMVDKVAEATKLAKEMAPELADSIDGELQFDAAFVESVGAAKAPESKVAGHANVFVFPSLEAGNIGYKIAQRLGDFEAMGPILQGLAKPVSDLSRGCSEEDVYKVAIITAVQALEQKEA</sequence>
<dbReference type="NCBIfam" id="NF007233">
    <property type="entry name" value="PRK09653.1"/>
    <property type="match status" value="1"/>
</dbReference>
<evidence type="ECO:0000256" key="8">
    <source>
        <dbReference type="ARBA" id="ARBA00031108"/>
    </source>
</evidence>
<dbReference type="GO" id="GO:0008959">
    <property type="term" value="F:phosphate acetyltransferase activity"/>
    <property type="evidence" value="ECO:0007669"/>
    <property type="project" value="UniProtKB-EC"/>
</dbReference>
<dbReference type="NCBIfam" id="TIGR00651">
    <property type="entry name" value="pta"/>
    <property type="match status" value="1"/>
</dbReference>
<dbReference type="Proteomes" id="UP001523234">
    <property type="component" value="Unassembled WGS sequence"/>
</dbReference>
<dbReference type="Gene3D" id="3.40.50.10950">
    <property type="match status" value="1"/>
</dbReference>
<evidence type="ECO:0000256" key="6">
    <source>
        <dbReference type="ARBA" id="ARBA00022679"/>
    </source>
</evidence>
<feature type="domain" description="Phosphate acetyl/butaryl transferase" evidence="9">
    <location>
        <begin position="4"/>
        <end position="322"/>
    </location>
</feature>
<evidence type="ECO:0000259" key="9">
    <source>
        <dbReference type="Pfam" id="PF01515"/>
    </source>
</evidence>
<dbReference type="PANTHER" id="PTHR43356:SF3">
    <property type="entry name" value="PHOSPHATE ACETYLTRANSFERASE"/>
    <property type="match status" value="1"/>
</dbReference>
<dbReference type="InterPro" id="IPR050500">
    <property type="entry name" value="Phos_Acetyltrans/Butyryltrans"/>
</dbReference>
<dbReference type="Gene3D" id="3.40.50.10750">
    <property type="entry name" value="Isocitrate/Isopropylmalate dehydrogenase-like"/>
    <property type="match status" value="1"/>
</dbReference>
<proteinExistence type="inferred from homology"/>
<comment type="catalytic activity">
    <reaction evidence="1">
        <text>acetyl-CoA + phosphate = acetyl phosphate + CoA</text>
        <dbReference type="Rhea" id="RHEA:19521"/>
        <dbReference type="ChEBI" id="CHEBI:22191"/>
        <dbReference type="ChEBI" id="CHEBI:43474"/>
        <dbReference type="ChEBI" id="CHEBI:57287"/>
        <dbReference type="ChEBI" id="CHEBI:57288"/>
        <dbReference type="EC" id="2.3.1.8"/>
    </reaction>
</comment>
<evidence type="ECO:0000256" key="5">
    <source>
        <dbReference type="ARBA" id="ARBA00021528"/>
    </source>
</evidence>
<dbReference type="SUPFAM" id="SSF53659">
    <property type="entry name" value="Isocitrate/Isopropylmalate dehydrogenase-like"/>
    <property type="match status" value="1"/>
</dbReference>
<dbReference type="PANTHER" id="PTHR43356">
    <property type="entry name" value="PHOSPHATE ACETYLTRANSFERASE"/>
    <property type="match status" value="1"/>
</dbReference>
<dbReference type="InterPro" id="IPR042112">
    <property type="entry name" value="P_AcTrfase_dom2"/>
</dbReference>
<dbReference type="InterPro" id="IPR004614">
    <property type="entry name" value="P_AcTrfase"/>
</dbReference>
<dbReference type="PIRSF" id="PIRSF000428">
    <property type="entry name" value="P_Ac_trans"/>
    <property type="match status" value="1"/>
</dbReference>